<evidence type="ECO:0000313" key="2">
    <source>
        <dbReference type="EMBL" id="CAD9953168.1"/>
    </source>
</evidence>
<name>A0A6U2Z3U9_9STRA</name>
<dbReference type="AlphaFoldDB" id="A0A6U2Z3U9"/>
<protein>
    <submittedName>
        <fullName evidence="2">Uncharacterized protein</fullName>
    </submittedName>
</protein>
<organism evidence="2">
    <name type="scientific">Entomoneis paludosa</name>
    <dbReference type="NCBI Taxonomy" id="265537"/>
    <lineage>
        <taxon>Eukaryota</taxon>
        <taxon>Sar</taxon>
        <taxon>Stramenopiles</taxon>
        <taxon>Ochrophyta</taxon>
        <taxon>Bacillariophyta</taxon>
        <taxon>Bacillariophyceae</taxon>
        <taxon>Bacillariophycidae</taxon>
        <taxon>Entomoneidaceae</taxon>
        <taxon>Entomoneis</taxon>
    </lineage>
</organism>
<dbReference type="Gene3D" id="3.40.50.300">
    <property type="entry name" value="P-loop containing nucleotide triphosphate hydrolases"/>
    <property type="match status" value="1"/>
</dbReference>
<dbReference type="SUPFAM" id="SSF52540">
    <property type="entry name" value="P-loop containing nucleoside triphosphate hydrolases"/>
    <property type="match status" value="1"/>
</dbReference>
<dbReference type="InterPro" id="IPR027417">
    <property type="entry name" value="P-loop_NTPase"/>
</dbReference>
<proteinExistence type="predicted"/>
<evidence type="ECO:0000313" key="1">
    <source>
        <dbReference type="EMBL" id="CAD9953166.1"/>
    </source>
</evidence>
<accession>A0A6U2Z3U9</accession>
<dbReference type="EMBL" id="HBHT01009409">
    <property type="protein sequence ID" value="CAD9953168.1"/>
    <property type="molecule type" value="Transcribed_RNA"/>
</dbReference>
<reference evidence="2" key="1">
    <citation type="submission" date="2021-01" db="EMBL/GenBank/DDBJ databases">
        <authorList>
            <person name="Corre E."/>
            <person name="Pelletier E."/>
            <person name="Niang G."/>
            <person name="Scheremetjew M."/>
            <person name="Finn R."/>
            <person name="Kale V."/>
            <person name="Holt S."/>
            <person name="Cochrane G."/>
            <person name="Meng A."/>
            <person name="Brown T."/>
            <person name="Cohen L."/>
        </authorList>
    </citation>
    <scope>NUCLEOTIDE SEQUENCE</scope>
    <source>
        <strain evidence="2">CCMP125</strain>
    </source>
</reference>
<gene>
    <name evidence="1" type="ORF">APAL1065_LOCUS6278</name>
    <name evidence="2" type="ORF">APAL1065_LOCUS6279</name>
</gene>
<sequence length="182" mass="20361">MEAGAMASQLTLEHFRYRISTERGTSFFAGQGFGPFVVERRSLRDKILTSANPYRSYHISGCKGAGKTTLLKLIGEDIIGEKKSVYFFKNSNDIDLVRMDIESMMDKKEEAYFLIDETQANANSSVFTFLLKNDTHHKITTIGAGVPAFQSLSSSFAREIKINDLILTEQDLTTRISGPESE</sequence>
<dbReference type="EMBL" id="HBHT01009408">
    <property type="protein sequence ID" value="CAD9953166.1"/>
    <property type="molecule type" value="Transcribed_RNA"/>
</dbReference>